<keyword evidence="5" id="KW-1185">Reference proteome</keyword>
<dbReference type="InterPro" id="IPR021377">
    <property type="entry name" value="DUF3006"/>
</dbReference>
<dbReference type="RefSeq" id="WP_101579404.1">
    <property type="nucleotide sequence ID" value="NZ_PGVA01000076.1"/>
</dbReference>
<dbReference type="Proteomes" id="UP000235114">
    <property type="component" value="Unassembled WGS sequence"/>
</dbReference>
<dbReference type="EMBL" id="PGVD01000055">
    <property type="protein sequence ID" value="PLR93160.1"/>
    <property type="molecule type" value="Genomic_DNA"/>
</dbReference>
<evidence type="ECO:0000313" key="3">
    <source>
        <dbReference type="EMBL" id="PLR93160.1"/>
    </source>
</evidence>
<accession>A0A2N5GGC3</accession>
<protein>
    <submittedName>
        <fullName evidence="2">DUF3006 domain-containing protein</fullName>
    </submittedName>
</protein>
<gene>
    <name evidence="2" type="ORF">CU635_21420</name>
    <name evidence="3" type="ORF">CVD25_17740</name>
</gene>
<comment type="caution">
    <text evidence="2">The sequence shown here is derived from an EMBL/GenBank/DDBJ whole genome shotgun (WGS) entry which is preliminary data.</text>
</comment>
<feature type="compositionally biased region" description="Polar residues" evidence="1">
    <location>
        <begin position="62"/>
        <end position="74"/>
    </location>
</feature>
<dbReference type="OrthoDB" id="2366034at2"/>
<evidence type="ECO:0000313" key="5">
    <source>
        <dbReference type="Proteomes" id="UP000235114"/>
    </source>
</evidence>
<dbReference type="Proteomes" id="UP000234951">
    <property type="component" value="Unassembled WGS sequence"/>
</dbReference>
<sequence>MKGYLDRIEENQYAVILVEAVNKEFIIHKEKLPAGSSVHSWFDVTLEDGHITGLTLNEEATASSEQKVDNLTQKLRNKSRSKFKKN</sequence>
<evidence type="ECO:0000313" key="2">
    <source>
        <dbReference type="EMBL" id="PLR79750.1"/>
    </source>
</evidence>
<name>A0A2N5GGC3_9BACI</name>
<dbReference type="AlphaFoldDB" id="A0A2N5GGC3"/>
<feature type="region of interest" description="Disordered" evidence="1">
    <location>
        <begin position="62"/>
        <end position="86"/>
    </location>
</feature>
<feature type="compositionally biased region" description="Basic residues" evidence="1">
    <location>
        <begin position="75"/>
        <end position="86"/>
    </location>
</feature>
<dbReference type="Pfam" id="PF11213">
    <property type="entry name" value="DUF3006"/>
    <property type="match status" value="1"/>
</dbReference>
<evidence type="ECO:0000256" key="1">
    <source>
        <dbReference type="SAM" id="MobiDB-lite"/>
    </source>
</evidence>
<reference evidence="2 4" key="1">
    <citation type="submission" date="2017-11" db="EMBL/GenBank/DDBJ databases">
        <title>Comparitive Functional Genomics of Dry Heat Resistant strains isolated from the Viking Spacecraft.</title>
        <authorList>
            <person name="Seuylemezian A."/>
            <person name="Cooper K."/>
            <person name="Vaishampayan P."/>
        </authorList>
    </citation>
    <scope>NUCLEOTIDE SEQUENCE [LARGE SCALE GENOMIC DNA]</scope>
    <source>
        <strain evidence="2 4">M4.6</strain>
    </source>
</reference>
<reference evidence="3 5" key="2">
    <citation type="submission" date="2017-12" db="EMBL/GenBank/DDBJ databases">
        <title>Comparative Functional Genomics of Dry Heat Resistant strains isolated from the Viking Spacecraft.</title>
        <authorList>
            <person name="Seuylemezian A."/>
            <person name="Cooper K."/>
            <person name="Vaishampayan P."/>
        </authorList>
    </citation>
    <scope>NUCLEOTIDE SEQUENCE [LARGE SCALE GENOMIC DNA]</scope>
    <source>
        <strain evidence="3 5">ATCC 29669</strain>
    </source>
</reference>
<evidence type="ECO:0000313" key="4">
    <source>
        <dbReference type="Proteomes" id="UP000234951"/>
    </source>
</evidence>
<proteinExistence type="predicted"/>
<dbReference type="EMBL" id="PGVA01000076">
    <property type="protein sequence ID" value="PLR79750.1"/>
    <property type="molecule type" value="Genomic_DNA"/>
</dbReference>
<organism evidence="2 4">
    <name type="scientific">Bacillus canaveralius</name>
    <dbReference type="NCBI Taxonomy" id="1403243"/>
    <lineage>
        <taxon>Bacteria</taxon>
        <taxon>Bacillati</taxon>
        <taxon>Bacillota</taxon>
        <taxon>Bacilli</taxon>
        <taxon>Bacillales</taxon>
        <taxon>Bacillaceae</taxon>
        <taxon>Bacillus</taxon>
    </lineage>
</organism>